<dbReference type="AlphaFoldDB" id="A0A811R1S1"/>
<feature type="transmembrane region" description="Helical" evidence="2">
    <location>
        <begin position="212"/>
        <end position="230"/>
    </location>
</feature>
<reference evidence="3" key="1">
    <citation type="submission" date="2020-10" db="EMBL/GenBank/DDBJ databases">
        <authorList>
            <person name="Han B."/>
            <person name="Lu T."/>
            <person name="Zhao Q."/>
            <person name="Huang X."/>
            <person name="Zhao Y."/>
        </authorList>
    </citation>
    <scope>NUCLEOTIDE SEQUENCE</scope>
</reference>
<feature type="transmembrane region" description="Helical" evidence="2">
    <location>
        <begin position="296"/>
        <end position="316"/>
    </location>
</feature>
<name>A0A811R1S1_9POAL</name>
<evidence type="ECO:0000313" key="3">
    <source>
        <dbReference type="EMBL" id="CAD6263045.1"/>
    </source>
</evidence>
<accession>A0A811R1S1</accession>
<keyword evidence="2" id="KW-0472">Membrane</keyword>
<feature type="compositionally biased region" description="Acidic residues" evidence="1">
    <location>
        <begin position="513"/>
        <end position="524"/>
    </location>
</feature>
<feature type="region of interest" description="Disordered" evidence="1">
    <location>
        <begin position="262"/>
        <end position="286"/>
    </location>
</feature>
<keyword evidence="2" id="KW-1133">Transmembrane helix</keyword>
<feature type="compositionally biased region" description="Low complexity" evidence="1">
    <location>
        <begin position="271"/>
        <end position="280"/>
    </location>
</feature>
<dbReference type="EMBL" id="CAJGYO010000012">
    <property type="protein sequence ID" value="CAD6263045.1"/>
    <property type="molecule type" value="Genomic_DNA"/>
</dbReference>
<dbReference type="OrthoDB" id="692168at2759"/>
<organism evidence="3 4">
    <name type="scientific">Miscanthus lutarioriparius</name>
    <dbReference type="NCBI Taxonomy" id="422564"/>
    <lineage>
        <taxon>Eukaryota</taxon>
        <taxon>Viridiplantae</taxon>
        <taxon>Streptophyta</taxon>
        <taxon>Embryophyta</taxon>
        <taxon>Tracheophyta</taxon>
        <taxon>Spermatophyta</taxon>
        <taxon>Magnoliopsida</taxon>
        <taxon>Liliopsida</taxon>
        <taxon>Poales</taxon>
        <taxon>Poaceae</taxon>
        <taxon>PACMAD clade</taxon>
        <taxon>Panicoideae</taxon>
        <taxon>Andropogonodae</taxon>
        <taxon>Andropogoneae</taxon>
        <taxon>Saccharinae</taxon>
        <taxon>Miscanthus</taxon>
    </lineage>
</organism>
<feature type="transmembrane region" description="Helical" evidence="2">
    <location>
        <begin position="236"/>
        <end position="256"/>
    </location>
</feature>
<feature type="compositionally biased region" description="Acidic residues" evidence="1">
    <location>
        <begin position="430"/>
        <end position="440"/>
    </location>
</feature>
<feature type="transmembrane region" description="Helical" evidence="2">
    <location>
        <begin position="49"/>
        <end position="67"/>
    </location>
</feature>
<gene>
    <name evidence="3" type="ORF">NCGR_LOCUS46366</name>
</gene>
<dbReference type="Proteomes" id="UP000604825">
    <property type="component" value="Unassembled WGS sequence"/>
</dbReference>
<comment type="caution">
    <text evidence="3">The sequence shown here is derived from an EMBL/GenBank/DDBJ whole genome shotgun (WGS) entry which is preliminary data.</text>
</comment>
<feature type="transmembrane region" description="Helical" evidence="2">
    <location>
        <begin position="372"/>
        <end position="398"/>
    </location>
</feature>
<evidence type="ECO:0000256" key="2">
    <source>
        <dbReference type="SAM" id="Phobius"/>
    </source>
</evidence>
<protein>
    <submittedName>
        <fullName evidence="3">Uncharacterized protein</fullName>
    </submittedName>
</protein>
<evidence type="ECO:0000256" key="1">
    <source>
        <dbReference type="SAM" id="MobiDB-lite"/>
    </source>
</evidence>
<feature type="compositionally biased region" description="Basic and acidic residues" evidence="1">
    <location>
        <begin position="483"/>
        <end position="502"/>
    </location>
</feature>
<feature type="compositionally biased region" description="Acidic residues" evidence="1">
    <location>
        <begin position="407"/>
        <end position="422"/>
    </location>
</feature>
<keyword evidence="2" id="KW-0812">Transmembrane</keyword>
<keyword evidence="4" id="KW-1185">Reference proteome</keyword>
<feature type="region of interest" description="Disordered" evidence="1">
    <location>
        <begin position="407"/>
        <end position="549"/>
    </location>
</feature>
<proteinExistence type="predicted"/>
<evidence type="ECO:0000313" key="4">
    <source>
        <dbReference type="Proteomes" id="UP000604825"/>
    </source>
</evidence>
<sequence length="549" mass="58994">MAVVDVVPVAAHRSDGGGATPAAFPIPTLVPECAAICIAASAYYVSTLLSYYATFAVSLVCFARAVWPDRIDAALVRADAYARHTASRARADLEAVLRHLRDAAPLAAPVHAAAEECARLARATVAAWRRKWDEHRDAACAARFVLRLVALVARLAATVLFDAACDEARAWAPSVLGYLRHVADGIRPPSASSCNKGEDEDEAAAGFVLKDVVCLVGTGFYLLFSMHLLFSSSAASGMQFCAVCFAATCGLTMVIADWIDPPDDDADETDTTNTEGDAAGEASRDEELEVRESWRFLWVLILITHCVDAFLLHVTLGPQPTTLAILALCNLEVLKVGRQVQLTPDDGEGAGAVDKWRRGAMVVYAACSVKVFVVYLVLDCYLAALGFFCLFVMADLLLAEEDNSLDFDVSGEEDDEDGEESAGFEGDITGGDEGEADEETREEHSDTSSSEDEEESSAHCDSSSSENEESSVHCDSSSEDEEERHCESSEDHEIVGEQRHGGPDYGSGGSTDDSWDLVDVDDPEMPAKAKCGAGANRRKSRLFPWKHAA</sequence>